<name>A0ABQ9XET0_9EUKA</name>
<dbReference type="Proteomes" id="UP001281761">
    <property type="component" value="Unassembled WGS sequence"/>
</dbReference>
<evidence type="ECO:0000313" key="1">
    <source>
        <dbReference type="EMBL" id="KAK2949803.1"/>
    </source>
</evidence>
<accession>A0ABQ9XET0</accession>
<proteinExistence type="predicted"/>
<dbReference type="EMBL" id="JARBJD010000149">
    <property type="protein sequence ID" value="KAK2949803.1"/>
    <property type="molecule type" value="Genomic_DNA"/>
</dbReference>
<protein>
    <submittedName>
        <fullName evidence="1">Uncharacterized protein</fullName>
    </submittedName>
</protein>
<keyword evidence="2" id="KW-1185">Reference proteome</keyword>
<evidence type="ECO:0000313" key="2">
    <source>
        <dbReference type="Proteomes" id="UP001281761"/>
    </source>
</evidence>
<organism evidence="1 2">
    <name type="scientific">Blattamonas nauphoetae</name>
    <dbReference type="NCBI Taxonomy" id="2049346"/>
    <lineage>
        <taxon>Eukaryota</taxon>
        <taxon>Metamonada</taxon>
        <taxon>Preaxostyla</taxon>
        <taxon>Oxymonadida</taxon>
        <taxon>Blattamonas</taxon>
    </lineage>
</organism>
<gene>
    <name evidence="1" type="ORF">BLNAU_15285</name>
</gene>
<sequence length="336" mass="37490">MFIDKTSTPTKLDSARAKQVNLVEVFLSQICGDCWQLRPLMLKSLLVLVSSYNWTRSALLDMEYIPILERYCETASSYELPTTLPKLLSFIGRTSEDELDRICESSIPSFFIKWMMSTSKDTANTELCFSQHPEVSKLALKAIITRCNTDRQTPILLRQHKVPSDSNKGSSTLVPFAGRLCEMLASRVSELKIRFLESSPSDGTISAHSATLHSESPLLTGNAVFEVLCDGFSLLNALFLENIYDFEDILVEFDFAPLLKSTIIVCLDLLDQKAPSSQTINSNSFNFVKGLINISWHCAASSIWILGKSLDQVVVNTFSDIPLLCSLLDRTCCSNI</sequence>
<comment type="caution">
    <text evidence="1">The sequence shown here is derived from an EMBL/GenBank/DDBJ whole genome shotgun (WGS) entry which is preliminary data.</text>
</comment>
<reference evidence="1 2" key="1">
    <citation type="journal article" date="2022" name="bioRxiv">
        <title>Genomics of Preaxostyla Flagellates Illuminates Evolutionary Transitions and the Path Towards Mitochondrial Loss.</title>
        <authorList>
            <person name="Novak L.V.F."/>
            <person name="Treitli S.C."/>
            <person name="Pyrih J."/>
            <person name="Halakuc P."/>
            <person name="Pipaliya S.V."/>
            <person name="Vacek V."/>
            <person name="Brzon O."/>
            <person name="Soukal P."/>
            <person name="Eme L."/>
            <person name="Dacks J.B."/>
            <person name="Karnkowska A."/>
            <person name="Elias M."/>
            <person name="Hampl V."/>
        </authorList>
    </citation>
    <scope>NUCLEOTIDE SEQUENCE [LARGE SCALE GENOMIC DNA]</scope>
    <source>
        <strain evidence="1">NAU3</strain>
        <tissue evidence="1">Gut</tissue>
    </source>
</reference>